<dbReference type="PANTHER" id="PTHR33734">
    <property type="entry name" value="LYSM DOMAIN-CONTAINING GPI-ANCHORED PROTEIN 2"/>
    <property type="match status" value="1"/>
</dbReference>
<feature type="domain" description="LysM" evidence="2">
    <location>
        <begin position="144"/>
        <end position="188"/>
    </location>
</feature>
<feature type="domain" description="LysM" evidence="2">
    <location>
        <begin position="208"/>
        <end position="257"/>
    </location>
</feature>
<dbReference type="EMBL" id="RQTJ01000003">
    <property type="protein sequence ID" value="RRA96468.1"/>
    <property type="molecule type" value="Genomic_DNA"/>
</dbReference>
<protein>
    <submittedName>
        <fullName evidence="3">LysM peptidoglycan-binding domain-containing protein</fullName>
    </submittedName>
</protein>
<organism evidence="3 4">
    <name type="scientific">Paenimyroides viscosum</name>
    <dbReference type="NCBI Taxonomy" id="2488729"/>
    <lineage>
        <taxon>Bacteria</taxon>
        <taxon>Pseudomonadati</taxon>
        <taxon>Bacteroidota</taxon>
        <taxon>Flavobacteriia</taxon>
        <taxon>Flavobacteriales</taxon>
        <taxon>Flavobacteriaceae</taxon>
        <taxon>Paenimyroides</taxon>
    </lineage>
</organism>
<dbReference type="AlphaFoldDB" id="A0A3P1B5Z5"/>
<dbReference type="Pfam" id="PF01476">
    <property type="entry name" value="LysM"/>
    <property type="match status" value="4"/>
</dbReference>
<dbReference type="PROSITE" id="PS51782">
    <property type="entry name" value="LYSM"/>
    <property type="match status" value="4"/>
</dbReference>
<dbReference type="SUPFAM" id="SSF53822">
    <property type="entry name" value="Periplasmic binding protein-like I"/>
    <property type="match status" value="1"/>
</dbReference>
<dbReference type="SMART" id="SM00257">
    <property type="entry name" value="LysM"/>
    <property type="match status" value="4"/>
</dbReference>
<feature type="chain" id="PRO_5018070108" evidence="1">
    <location>
        <begin position="30"/>
        <end position="637"/>
    </location>
</feature>
<evidence type="ECO:0000256" key="1">
    <source>
        <dbReference type="SAM" id="SignalP"/>
    </source>
</evidence>
<dbReference type="Gene3D" id="3.10.350.10">
    <property type="entry name" value="LysM domain"/>
    <property type="match status" value="4"/>
</dbReference>
<proteinExistence type="predicted"/>
<dbReference type="InterPro" id="IPR036779">
    <property type="entry name" value="LysM_dom_sf"/>
</dbReference>
<dbReference type="CDD" id="cd00118">
    <property type="entry name" value="LysM"/>
    <property type="match status" value="4"/>
</dbReference>
<dbReference type="SUPFAM" id="SSF54106">
    <property type="entry name" value="LysM domain"/>
    <property type="match status" value="4"/>
</dbReference>
<dbReference type="InterPro" id="IPR028082">
    <property type="entry name" value="Peripla_BP_I"/>
</dbReference>
<evidence type="ECO:0000259" key="2">
    <source>
        <dbReference type="PROSITE" id="PS51782"/>
    </source>
</evidence>
<feature type="signal peptide" evidence="1">
    <location>
        <begin position="1"/>
        <end position="29"/>
    </location>
</feature>
<reference evidence="3 4" key="1">
    <citation type="submission" date="2018-11" db="EMBL/GenBank/DDBJ databases">
        <title>Flavobacterium sp. nov., YIM 102796 draft genome.</title>
        <authorList>
            <person name="Li G."/>
            <person name="Jiang Y."/>
        </authorList>
    </citation>
    <scope>NUCLEOTIDE SEQUENCE [LARGE SCALE GENOMIC DNA]</scope>
    <source>
        <strain evidence="3 4">YIM 102796</strain>
    </source>
</reference>
<name>A0A3P1B5Z5_9FLAO</name>
<comment type="caution">
    <text evidence="3">The sequence shown here is derived from an EMBL/GenBank/DDBJ whole genome shotgun (WGS) entry which is preliminary data.</text>
</comment>
<gene>
    <name evidence="3" type="ORF">EG242_02400</name>
</gene>
<dbReference type="PANTHER" id="PTHR33734:SF22">
    <property type="entry name" value="MEMBRANE-BOUND LYTIC MUREIN TRANSGLYCOSYLASE D"/>
    <property type="match status" value="1"/>
</dbReference>
<dbReference type="Gene3D" id="3.40.50.2300">
    <property type="match status" value="2"/>
</dbReference>
<dbReference type="Proteomes" id="UP000268372">
    <property type="component" value="Unassembled WGS sequence"/>
</dbReference>
<feature type="domain" description="LysM" evidence="2">
    <location>
        <begin position="34"/>
        <end position="77"/>
    </location>
</feature>
<keyword evidence="4" id="KW-1185">Reference proteome</keyword>
<evidence type="ECO:0000313" key="3">
    <source>
        <dbReference type="EMBL" id="RRA96468.1"/>
    </source>
</evidence>
<accession>A0A3P1B5Z5</accession>
<keyword evidence="1" id="KW-0732">Signal</keyword>
<dbReference type="InterPro" id="IPR018392">
    <property type="entry name" value="LysM"/>
</dbReference>
<evidence type="ECO:0000313" key="4">
    <source>
        <dbReference type="Proteomes" id="UP000268372"/>
    </source>
</evidence>
<feature type="domain" description="LysM" evidence="2">
    <location>
        <begin position="83"/>
        <end position="127"/>
    </location>
</feature>
<sequence>MNDFVFIFVTMKRILFTLSTFICTTVSFAQTATKTHTVAKGETITQIAKKYNTTNNVLFLLNPEAVDGVSENQVIKIPTTAAVQHQVQPKETVYGISKQYNIATKKLYDLNPGLKENGLKIGQFLNLSQTNLSNSKQQSTIGTSTVIVEKGETIYGIAVKNNTTVSVLYELNQGLLENGLKVGQPINIPVSGEVKREIADASKKTKPKTIVVQPKQTIYNIAKTNNVSQEQLMEWNPDLKNGLKDGSTLIVGYSYEKVAFNDHAAPKPIENKPNTVKKGIELSLPNDGSTRDLVLLLPFNIANNNFNNPSINQSIKEDVFLNMTLDFYSGAKMAIDVLKDKNYNLNIKFVDSKETNRALDVNMLKGDFDFSTTDVIIGPFFQKNVDAVSEVFKNQQTIVVSPLSTEKGKPFPRQIHTMPNNEIVKKEMLEYVLSKEEQVIAITDGKKTSKAFYNKNYPDITTLSVTTDEKVSATILKNLLSATKNNYIVLDATSLTTTVELITTLKSLQKDFKIELISLEKLDVLESSDININDLIALKYTFPSVTNDASSAKKDKFVKEYRTIYGKNPSRFATRGYDVTYDVISRMFESDEDSNIFDYGSQHIENKFAYINENGGVYNNAVYILYYDRDLTLKEAK</sequence>